<evidence type="ECO:0000256" key="1">
    <source>
        <dbReference type="SAM" id="MobiDB-lite"/>
    </source>
</evidence>
<dbReference type="EMBL" id="BGPR01001406">
    <property type="protein sequence ID" value="GBM53100.1"/>
    <property type="molecule type" value="Genomic_DNA"/>
</dbReference>
<accession>A0A4Y2GHL3</accession>
<evidence type="ECO:0000313" key="2">
    <source>
        <dbReference type="EMBL" id="GBM53100.1"/>
    </source>
</evidence>
<protein>
    <submittedName>
        <fullName evidence="2">Uncharacterized protein</fullName>
    </submittedName>
</protein>
<evidence type="ECO:0000313" key="3">
    <source>
        <dbReference type="Proteomes" id="UP000499080"/>
    </source>
</evidence>
<feature type="region of interest" description="Disordered" evidence="1">
    <location>
        <begin position="1"/>
        <end position="26"/>
    </location>
</feature>
<reference evidence="2 3" key="1">
    <citation type="journal article" date="2019" name="Sci. Rep.">
        <title>Orb-weaving spider Araneus ventricosus genome elucidates the spidroin gene catalogue.</title>
        <authorList>
            <person name="Kono N."/>
            <person name="Nakamura H."/>
            <person name="Ohtoshi R."/>
            <person name="Moran D.A.P."/>
            <person name="Shinohara A."/>
            <person name="Yoshida Y."/>
            <person name="Fujiwara M."/>
            <person name="Mori M."/>
            <person name="Tomita M."/>
            <person name="Arakawa K."/>
        </authorList>
    </citation>
    <scope>NUCLEOTIDE SEQUENCE [LARGE SCALE GENOMIC DNA]</scope>
</reference>
<organism evidence="2 3">
    <name type="scientific">Araneus ventricosus</name>
    <name type="common">Orbweaver spider</name>
    <name type="synonym">Epeira ventricosa</name>
    <dbReference type="NCBI Taxonomy" id="182803"/>
    <lineage>
        <taxon>Eukaryota</taxon>
        <taxon>Metazoa</taxon>
        <taxon>Ecdysozoa</taxon>
        <taxon>Arthropoda</taxon>
        <taxon>Chelicerata</taxon>
        <taxon>Arachnida</taxon>
        <taxon>Araneae</taxon>
        <taxon>Araneomorphae</taxon>
        <taxon>Entelegynae</taxon>
        <taxon>Araneoidea</taxon>
        <taxon>Araneidae</taxon>
        <taxon>Araneus</taxon>
    </lineage>
</organism>
<name>A0A4Y2GHL3_ARAVE</name>
<gene>
    <name evidence="2" type="ORF">AVEN_130756_1</name>
</gene>
<keyword evidence="3" id="KW-1185">Reference proteome</keyword>
<dbReference type="Proteomes" id="UP000499080">
    <property type="component" value="Unassembled WGS sequence"/>
</dbReference>
<comment type="caution">
    <text evidence="2">The sequence shown here is derived from an EMBL/GenBank/DDBJ whole genome shotgun (WGS) entry which is preliminary data.</text>
</comment>
<dbReference type="AlphaFoldDB" id="A0A4Y2GHL3"/>
<sequence length="135" mass="14754">MTRAAPELASPVQASSQRQRSLHPSEFEAGHRVTGCSLGYECHEGSLYPQAWVSVKGLCYSPGFGVRGYSHGLHRVRLLSGTLLARVLRAMDGQVSGLASWLRSSEGIMVSQPRGSVFGYRPSATLRMRDTVVYK</sequence>
<proteinExistence type="predicted"/>